<evidence type="ECO:0000313" key="3">
    <source>
        <dbReference type="Proteomes" id="UP000265520"/>
    </source>
</evidence>
<organism evidence="2 3">
    <name type="scientific">Trifolium medium</name>
    <dbReference type="NCBI Taxonomy" id="97028"/>
    <lineage>
        <taxon>Eukaryota</taxon>
        <taxon>Viridiplantae</taxon>
        <taxon>Streptophyta</taxon>
        <taxon>Embryophyta</taxon>
        <taxon>Tracheophyta</taxon>
        <taxon>Spermatophyta</taxon>
        <taxon>Magnoliopsida</taxon>
        <taxon>eudicotyledons</taxon>
        <taxon>Gunneridae</taxon>
        <taxon>Pentapetalae</taxon>
        <taxon>rosids</taxon>
        <taxon>fabids</taxon>
        <taxon>Fabales</taxon>
        <taxon>Fabaceae</taxon>
        <taxon>Papilionoideae</taxon>
        <taxon>50 kb inversion clade</taxon>
        <taxon>NPAAA clade</taxon>
        <taxon>Hologalegina</taxon>
        <taxon>IRL clade</taxon>
        <taxon>Trifolieae</taxon>
        <taxon>Trifolium</taxon>
    </lineage>
</organism>
<protein>
    <submittedName>
        <fullName evidence="2">Uncharacterized protein</fullName>
    </submittedName>
</protein>
<dbReference type="AlphaFoldDB" id="A0A392S5V7"/>
<evidence type="ECO:0000313" key="2">
    <source>
        <dbReference type="EMBL" id="MCI43380.1"/>
    </source>
</evidence>
<proteinExistence type="predicted"/>
<dbReference type="EMBL" id="LXQA010316488">
    <property type="protein sequence ID" value="MCI43380.1"/>
    <property type="molecule type" value="Genomic_DNA"/>
</dbReference>
<feature type="region of interest" description="Disordered" evidence="1">
    <location>
        <begin position="68"/>
        <end position="88"/>
    </location>
</feature>
<evidence type="ECO:0000256" key="1">
    <source>
        <dbReference type="SAM" id="MobiDB-lite"/>
    </source>
</evidence>
<keyword evidence="3" id="KW-1185">Reference proteome</keyword>
<feature type="non-terminal residue" evidence="2">
    <location>
        <position position="88"/>
    </location>
</feature>
<feature type="non-terminal residue" evidence="2">
    <location>
        <position position="1"/>
    </location>
</feature>
<sequence>AKFDFEVSEKVTGETLIQEGSEIRNTVTPTTDGCDIPKIDDDTDVENVVDHANQSLNEKDLVHDVGKSVETSGTQEELVEDSLPATPV</sequence>
<comment type="caution">
    <text evidence="2">The sequence shown here is derived from an EMBL/GenBank/DDBJ whole genome shotgun (WGS) entry which is preliminary data.</text>
</comment>
<name>A0A392S5V7_9FABA</name>
<reference evidence="2 3" key="1">
    <citation type="journal article" date="2018" name="Front. Plant Sci.">
        <title>Red Clover (Trifolium pratense) and Zigzag Clover (T. medium) - A Picture of Genomic Similarities and Differences.</title>
        <authorList>
            <person name="Dluhosova J."/>
            <person name="Istvanek J."/>
            <person name="Nedelnik J."/>
            <person name="Repkova J."/>
        </authorList>
    </citation>
    <scope>NUCLEOTIDE SEQUENCE [LARGE SCALE GENOMIC DNA]</scope>
    <source>
        <strain evidence="3">cv. 10/8</strain>
        <tissue evidence="2">Leaf</tissue>
    </source>
</reference>
<accession>A0A392S5V7</accession>
<dbReference type="Proteomes" id="UP000265520">
    <property type="component" value="Unassembled WGS sequence"/>
</dbReference>